<gene>
    <name evidence="2" type="ORF">EVAR_58503_1</name>
</gene>
<keyword evidence="3" id="KW-1185">Reference proteome</keyword>
<dbReference type="EMBL" id="BGZK01001646">
    <property type="protein sequence ID" value="GBP83882.1"/>
    <property type="molecule type" value="Genomic_DNA"/>
</dbReference>
<feature type="region of interest" description="Disordered" evidence="1">
    <location>
        <begin position="1"/>
        <end position="22"/>
    </location>
</feature>
<organism evidence="2 3">
    <name type="scientific">Eumeta variegata</name>
    <name type="common">Bagworm moth</name>
    <name type="synonym">Eumeta japonica</name>
    <dbReference type="NCBI Taxonomy" id="151549"/>
    <lineage>
        <taxon>Eukaryota</taxon>
        <taxon>Metazoa</taxon>
        <taxon>Ecdysozoa</taxon>
        <taxon>Arthropoda</taxon>
        <taxon>Hexapoda</taxon>
        <taxon>Insecta</taxon>
        <taxon>Pterygota</taxon>
        <taxon>Neoptera</taxon>
        <taxon>Endopterygota</taxon>
        <taxon>Lepidoptera</taxon>
        <taxon>Glossata</taxon>
        <taxon>Ditrysia</taxon>
        <taxon>Tineoidea</taxon>
        <taxon>Psychidae</taxon>
        <taxon>Oiketicinae</taxon>
        <taxon>Eumeta</taxon>
    </lineage>
</organism>
<reference evidence="2 3" key="1">
    <citation type="journal article" date="2019" name="Commun. Biol.">
        <title>The bagworm genome reveals a unique fibroin gene that provides high tensile strength.</title>
        <authorList>
            <person name="Kono N."/>
            <person name="Nakamura H."/>
            <person name="Ohtoshi R."/>
            <person name="Tomita M."/>
            <person name="Numata K."/>
            <person name="Arakawa K."/>
        </authorList>
    </citation>
    <scope>NUCLEOTIDE SEQUENCE [LARGE SCALE GENOMIC DNA]</scope>
</reference>
<dbReference type="Proteomes" id="UP000299102">
    <property type="component" value="Unassembled WGS sequence"/>
</dbReference>
<evidence type="ECO:0000256" key="1">
    <source>
        <dbReference type="SAM" id="MobiDB-lite"/>
    </source>
</evidence>
<protein>
    <submittedName>
        <fullName evidence="2">Uncharacterized protein</fullName>
    </submittedName>
</protein>
<dbReference type="AlphaFoldDB" id="A0A4C1Z999"/>
<comment type="caution">
    <text evidence="2">The sequence shown here is derived from an EMBL/GenBank/DDBJ whole genome shotgun (WGS) entry which is preliminary data.</text>
</comment>
<sequence length="224" mass="25555">MILRRGAAPARAPAPPRPTPARQQLYTETQQHSPGRTNPRRTVRAFLRLSADCNIVNLPLHPHLRKLFVRTQTSCQMKTIAEPWPGRARSPERRPPPAHQIHFNGLEPVIGFATTDGTGARPVLGESAALEVLPNPRAARRRYRAYKLDRFTFAAETRRHYAPNGAGLETPSLPPIILSRRVYTYRRRPAPRPLFSKRAPIRDTSCRHRRRVSPLRLSCIHFLR</sequence>
<evidence type="ECO:0000313" key="3">
    <source>
        <dbReference type="Proteomes" id="UP000299102"/>
    </source>
</evidence>
<feature type="compositionally biased region" description="Low complexity" evidence="1">
    <location>
        <begin position="1"/>
        <end position="11"/>
    </location>
</feature>
<proteinExistence type="predicted"/>
<evidence type="ECO:0000313" key="2">
    <source>
        <dbReference type="EMBL" id="GBP83882.1"/>
    </source>
</evidence>
<accession>A0A4C1Z999</accession>
<name>A0A4C1Z999_EUMVA</name>